<evidence type="ECO:0000313" key="1">
    <source>
        <dbReference type="EMBL" id="BFP45015.1"/>
    </source>
</evidence>
<gene>
    <name evidence="1" type="ORF">KCMC57_13830</name>
</gene>
<proteinExistence type="predicted"/>
<reference evidence="1" key="1">
    <citation type="submission" date="2024-07" db="EMBL/GenBank/DDBJ databases">
        <title>Complete genome sequences of cellulolytic bacteria, Kitasatospora sp. CMC57 and Streptomyces sp. CMC78, isolated from Japanese agricultural soil.</title>
        <authorList>
            <person name="Hashimoto T."/>
            <person name="Ito M."/>
            <person name="Iwamoto M."/>
            <person name="Fukahori D."/>
            <person name="Shoda T."/>
            <person name="Sakoda M."/>
            <person name="Morohoshi T."/>
            <person name="Mitsuboshi M."/>
            <person name="Nishizawa T."/>
        </authorList>
    </citation>
    <scope>NUCLEOTIDE SEQUENCE</scope>
    <source>
        <strain evidence="1">CMC57</strain>
    </source>
</reference>
<name>A0AB33JWU7_9ACTN</name>
<dbReference type="AlphaFoldDB" id="A0AB33JWU7"/>
<protein>
    <submittedName>
        <fullName evidence="1">STAS/SEC14 domain-containing protein</fullName>
    </submittedName>
</protein>
<accession>A0AB33JWU7</accession>
<dbReference type="SUPFAM" id="SSF52091">
    <property type="entry name" value="SpoIIaa-like"/>
    <property type="match status" value="1"/>
</dbReference>
<organism evidence="1">
    <name type="scientific">Kitasatospora sp. CMC57</name>
    <dbReference type="NCBI Taxonomy" id="3231513"/>
    <lineage>
        <taxon>Bacteria</taxon>
        <taxon>Bacillati</taxon>
        <taxon>Actinomycetota</taxon>
        <taxon>Actinomycetes</taxon>
        <taxon>Kitasatosporales</taxon>
        <taxon>Streptomycetaceae</taxon>
        <taxon>Kitasatospora</taxon>
    </lineage>
</organism>
<dbReference type="Pfam" id="PF11964">
    <property type="entry name" value="SpoIIAA-like"/>
    <property type="match status" value="1"/>
</dbReference>
<dbReference type="Gene3D" id="3.40.50.10600">
    <property type="entry name" value="SpoIIaa-like domains"/>
    <property type="match status" value="1"/>
</dbReference>
<dbReference type="EMBL" id="AP035881">
    <property type="protein sequence ID" value="BFP45015.1"/>
    <property type="molecule type" value="Genomic_DNA"/>
</dbReference>
<dbReference type="InterPro" id="IPR021866">
    <property type="entry name" value="SpoIIAA-like"/>
</dbReference>
<dbReference type="RefSeq" id="WP_407987570.1">
    <property type="nucleotide sequence ID" value="NZ_AP035881.2"/>
</dbReference>
<dbReference type="InterPro" id="IPR036513">
    <property type="entry name" value="STAS_dom_sf"/>
</dbReference>
<sequence length="120" mass="13102">MIEELTGLPEGVIGFEIGGKLSAADYRDVLIPELTQAAGEAGGIRCVLVVREFDAMTGGAVWEDLKLGVEHLRAWRRVALVTDLDWMTHLTTTFGWMIPGQSKTFPLAQRNDAVTWTASG</sequence>
<dbReference type="InterPro" id="IPR038396">
    <property type="entry name" value="SpoIIAA-like_sf"/>
</dbReference>